<keyword evidence="2" id="KW-1133">Transmembrane helix</keyword>
<reference evidence="4" key="1">
    <citation type="journal article" date="2006" name="PLoS Biol.">
        <title>Macronuclear genome sequence of the ciliate Tetrahymena thermophila, a model eukaryote.</title>
        <authorList>
            <person name="Eisen J.A."/>
            <person name="Coyne R.S."/>
            <person name="Wu M."/>
            <person name="Wu D."/>
            <person name="Thiagarajan M."/>
            <person name="Wortman J.R."/>
            <person name="Badger J.H."/>
            <person name="Ren Q."/>
            <person name="Amedeo P."/>
            <person name="Jones K.M."/>
            <person name="Tallon L.J."/>
            <person name="Delcher A.L."/>
            <person name="Salzberg S.L."/>
            <person name="Silva J.C."/>
            <person name="Haas B.J."/>
            <person name="Majoros W.H."/>
            <person name="Farzad M."/>
            <person name="Carlton J.M."/>
            <person name="Smith R.K. Jr."/>
            <person name="Garg J."/>
            <person name="Pearlman R.E."/>
            <person name="Karrer K.M."/>
            <person name="Sun L."/>
            <person name="Manning G."/>
            <person name="Elde N.C."/>
            <person name="Turkewitz A.P."/>
            <person name="Asai D.J."/>
            <person name="Wilkes D.E."/>
            <person name="Wang Y."/>
            <person name="Cai H."/>
            <person name="Collins K."/>
            <person name="Stewart B.A."/>
            <person name="Lee S.R."/>
            <person name="Wilamowska K."/>
            <person name="Weinberg Z."/>
            <person name="Ruzzo W.L."/>
            <person name="Wloga D."/>
            <person name="Gaertig J."/>
            <person name="Frankel J."/>
            <person name="Tsao C.-C."/>
            <person name="Gorovsky M.A."/>
            <person name="Keeling P.J."/>
            <person name="Waller R.F."/>
            <person name="Patron N.J."/>
            <person name="Cherry J.M."/>
            <person name="Stover N.A."/>
            <person name="Krieger C.J."/>
            <person name="del Toro C."/>
            <person name="Ryder H.F."/>
            <person name="Williamson S.C."/>
            <person name="Barbeau R.A."/>
            <person name="Hamilton E.P."/>
            <person name="Orias E."/>
        </authorList>
    </citation>
    <scope>NUCLEOTIDE SEQUENCE [LARGE SCALE GENOMIC DNA]</scope>
    <source>
        <strain evidence="4">SB210</strain>
    </source>
</reference>
<feature type="transmembrane region" description="Helical" evidence="2">
    <location>
        <begin position="336"/>
        <end position="358"/>
    </location>
</feature>
<evidence type="ECO:0000256" key="2">
    <source>
        <dbReference type="SAM" id="Phobius"/>
    </source>
</evidence>
<accession>I7MGT2</accession>
<dbReference type="GeneID" id="7825610"/>
<dbReference type="RefSeq" id="XP_001022260.2">
    <property type="nucleotide sequence ID" value="XM_001022260.3"/>
</dbReference>
<feature type="transmembrane region" description="Helical" evidence="2">
    <location>
        <begin position="379"/>
        <end position="400"/>
    </location>
</feature>
<keyword evidence="2" id="KW-0472">Membrane</keyword>
<keyword evidence="4" id="KW-1185">Reference proteome</keyword>
<feature type="transmembrane region" description="Helical" evidence="2">
    <location>
        <begin position="12"/>
        <end position="33"/>
    </location>
</feature>
<organism evidence="3 4">
    <name type="scientific">Tetrahymena thermophila (strain SB210)</name>
    <dbReference type="NCBI Taxonomy" id="312017"/>
    <lineage>
        <taxon>Eukaryota</taxon>
        <taxon>Sar</taxon>
        <taxon>Alveolata</taxon>
        <taxon>Ciliophora</taxon>
        <taxon>Intramacronucleata</taxon>
        <taxon>Oligohymenophorea</taxon>
        <taxon>Hymenostomatida</taxon>
        <taxon>Tetrahymenina</taxon>
        <taxon>Tetrahymenidae</taxon>
        <taxon>Tetrahymena</taxon>
    </lineage>
</organism>
<dbReference type="KEGG" id="tet:TTHERM_00501010"/>
<sequence length="544" mass="62272">MFQANVFRVLYSIYSLIIGILIFIFSILIYTGFSSDKSIYLQTLQDWEQNPIVDIYVLNDITVNCQPGEDSVFQYNWPGTKEGCLCTLTNQIREGQCCTEQNKSDCCEGKPINPVKNETLDIWDINGNKFKLCAIRLDNYSFRNNAPQSLNCLASEKWCGKDSQGNQDQNYGFCVPANQKCAVQEILIGQVNPNPQLYDQTNIYNNSDGSGFWVFIGRGGPLKLPLINFKVSSSEQICTSDDETIGINQGYQLNKMISSCSSDDYLYEKTSISINQQDFLNSNNLSQQLSALPNYQYSSDELYLFSKSYPSLKMKCRGSIETFYDNLDVISQIEQLALPNFITCCVYSSILLFFDSWIGFKYNKFSWGVIIFKEKVNNLLRGIYILKYILFLSCNFLIIFEATYQIQINNFLSDIVNKQCTDSNQNFFNFLQNGQIRDYTVGILLCAWMHFLAEPNVFFVINKFCCSQIQDFMRQSTVSQQAKNTNNQTVSKDVSISMDKHEEKPLPQNNSISFYPPYKSPSKKPSSFIGGLKKTVSYKLEHNQ</sequence>
<keyword evidence="2 3" id="KW-0812">Transmembrane</keyword>
<dbReference type="AlphaFoldDB" id="I7MGT2"/>
<dbReference type="InParanoid" id="I7MGT2"/>
<evidence type="ECO:0000313" key="3">
    <source>
        <dbReference type="EMBL" id="EAS02015.2"/>
    </source>
</evidence>
<dbReference type="HOGENOM" id="CLU_501091_0_0_1"/>
<name>I7MGT2_TETTS</name>
<evidence type="ECO:0000256" key="1">
    <source>
        <dbReference type="SAM" id="MobiDB-lite"/>
    </source>
</evidence>
<feature type="region of interest" description="Disordered" evidence="1">
    <location>
        <begin position="500"/>
        <end position="530"/>
    </location>
</feature>
<dbReference type="OrthoDB" id="308771at2759"/>
<evidence type="ECO:0000313" key="4">
    <source>
        <dbReference type="Proteomes" id="UP000009168"/>
    </source>
</evidence>
<dbReference type="Proteomes" id="UP000009168">
    <property type="component" value="Unassembled WGS sequence"/>
</dbReference>
<gene>
    <name evidence="3" type="ORF">TTHERM_00501010</name>
</gene>
<protein>
    <submittedName>
        <fullName evidence="3">Transmembrane protein, putative</fullName>
    </submittedName>
</protein>
<dbReference type="EMBL" id="GG662548">
    <property type="protein sequence ID" value="EAS02015.2"/>
    <property type="molecule type" value="Genomic_DNA"/>
</dbReference>
<proteinExistence type="predicted"/>